<dbReference type="AlphaFoldDB" id="A0A8J4ABW1"/>
<protein>
    <recommendedName>
        <fullName evidence="3">DUF2199 domain-containing protein</fullName>
    </recommendedName>
</protein>
<dbReference type="RefSeq" id="WP_225918393.1">
    <property type="nucleotide sequence ID" value="NZ_BOPO01000020.1"/>
</dbReference>
<gene>
    <name evidence="1" type="ORF">NUM_15210</name>
</gene>
<dbReference type="InterPro" id="IPR018697">
    <property type="entry name" value="DUF2199"/>
</dbReference>
<name>A0A8J4ABW1_9ACTN</name>
<accession>A0A8J4ABW1</accession>
<sequence length="184" mass="20653">MDRTAGWLGCTVMTSDLGYTCSCCGAHHAQLPMAYGFEAPDLWDTSFEGRSDSLLSSDQCVIQDQAYFVKGLIEIPVIDSDQVFAWGVWVSLSRQNYRRAAEVWEAPERDQEPPYFGWLSTELAIYSPATTNLKTNLHTRSVGERPFVELEPTDHPLAVEQRTGISLDRVRAIVEAVRHAGEDR</sequence>
<evidence type="ECO:0000313" key="1">
    <source>
        <dbReference type="EMBL" id="GIL26267.1"/>
    </source>
</evidence>
<evidence type="ECO:0000313" key="2">
    <source>
        <dbReference type="Proteomes" id="UP000614996"/>
    </source>
</evidence>
<dbReference type="EMBL" id="BOPO01000020">
    <property type="protein sequence ID" value="GIL26267.1"/>
    <property type="molecule type" value="Genomic_DNA"/>
</dbReference>
<dbReference type="Proteomes" id="UP000614996">
    <property type="component" value="Unassembled WGS sequence"/>
</dbReference>
<organism evidence="1 2">
    <name type="scientific">Actinocatenispora comari</name>
    <dbReference type="NCBI Taxonomy" id="2807577"/>
    <lineage>
        <taxon>Bacteria</taxon>
        <taxon>Bacillati</taxon>
        <taxon>Actinomycetota</taxon>
        <taxon>Actinomycetes</taxon>
        <taxon>Micromonosporales</taxon>
        <taxon>Micromonosporaceae</taxon>
        <taxon>Actinocatenispora</taxon>
    </lineage>
</organism>
<reference evidence="2" key="1">
    <citation type="journal article" date="2021" name="Int. J. Syst. Evol. Microbiol.">
        <title>Actinocatenispora comari sp. nov., an endophytic actinomycete isolated from aerial parts of Comarum salesowianum.</title>
        <authorList>
            <person name="Oyunbileg N."/>
            <person name="Iizaka Y."/>
            <person name="Hamada M."/>
            <person name="Davaapurev B.O."/>
            <person name="Fukumoto A."/>
            <person name="Tsetseg B."/>
            <person name="Kato F."/>
            <person name="Tamura T."/>
            <person name="Batkhuu J."/>
            <person name="Anzai Y."/>
        </authorList>
    </citation>
    <scope>NUCLEOTIDE SEQUENCE [LARGE SCALE GENOMIC DNA]</scope>
    <source>
        <strain evidence="2">NUM-2625</strain>
    </source>
</reference>
<dbReference type="Pfam" id="PF09965">
    <property type="entry name" value="DUF2199"/>
    <property type="match status" value="1"/>
</dbReference>
<keyword evidence="2" id="KW-1185">Reference proteome</keyword>
<comment type="caution">
    <text evidence="1">The sequence shown here is derived from an EMBL/GenBank/DDBJ whole genome shotgun (WGS) entry which is preliminary data.</text>
</comment>
<proteinExistence type="predicted"/>
<evidence type="ECO:0008006" key="3">
    <source>
        <dbReference type="Google" id="ProtNLM"/>
    </source>
</evidence>